<accession>A0A1I0VDG1</accession>
<proteinExistence type="predicted"/>
<reference evidence="1 2" key="1">
    <citation type="submission" date="2016-10" db="EMBL/GenBank/DDBJ databases">
        <authorList>
            <person name="de Groot N.N."/>
        </authorList>
    </citation>
    <scope>NUCLEOTIDE SEQUENCE [LARGE SCALE GENOMIC DNA]</scope>
    <source>
        <strain evidence="1 2">L14</strain>
    </source>
</reference>
<protein>
    <submittedName>
        <fullName evidence="1">Uncharacterized protein</fullName>
    </submittedName>
</protein>
<dbReference type="AlphaFoldDB" id="A0A1I0VDG1"/>
<dbReference type="RefSeq" id="WP_074812466.1">
    <property type="nucleotide sequence ID" value="NZ_FOJX01000001.1"/>
</dbReference>
<evidence type="ECO:0000313" key="2">
    <source>
        <dbReference type="Proteomes" id="UP000183843"/>
    </source>
</evidence>
<evidence type="ECO:0000313" key="1">
    <source>
        <dbReference type="EMBL" id="SFA74404.1"/>
    </source>
</evidence>
<organism evidence="1 2">
    <name type="scientific">Selenomonas ruminantium</name>
    <dbReference type="NCBI Taxonomy" id="971"/>
    <lineage>
        <taxon>Bacteria</taxon>
        <taxon>Bacillati</taxon>
        <taxon>Bacillota</taxon>
        <taxon>Negativicutes</taxon>
        <taxon>Selenomonadales</taxon>
        <taxon>Selenomonadaceae</taxon>
        <taxon>Selenomonas</taxon>
    </lineage>
</organism>
<sequence length="104" mass="12138">MLYNKVGHLDASGNYVYTKNSDRIANEKRQYLSTDSEYTVEINARNAKIIADNFHDEIVELQRSDNPGAILYKRYDLTDMVQLNHVENLWNFLHNDGDLSMSWP</sequence>
<name>A0A1I0VDG1_SELRU</name>
<dbReference type="EMBL" id="FOJX01000001">
    <property type="protein sequence ID" value="SFA74404.1"/>
    <property type="molecule type" value="Genomic_DNA"/>
</dbReference>
<dbReference type="Proteomes" id="UP000183843">
    <property type="component" value="Unassembled WGS sequence"/>
</dbReference>
<gene>
    <name evidence="1" type="ORF">SAMN05216587_101515</name>
</gene>